<keyword evidence="3" id="KW-1185">Reference proteome</keyword>
<feature type="coiled-coil region" evidence="1">
    <location>
        <begin position="197"/>
        <end position="263"/>
    </location>
</feature>
<protein>
    <submittedName>
        <fullName evidence="4 5">Leucine-rich repeat-containing protein DDB_G0290503</fullName>
    </submittedName>
</protein>
<organism evidence="3 5">
    <name type="scientific">Agrilus planipennis</name>
    <name type="common">Emerald ash borer</name>
    <name type="synonym">Agrilus marcopoli</name>
    <dbReference type="NCBI Taxonomy" id="224129"/>
    <lineage>
        <taxon>Eukaryota</taxon>
        <taxon>Metazoa</taxon>
        <taxon>Ecdysozoa</taxon>
        <taxon>Arthropoda</taxon>
        <taxon>Hexapoda</taxon>
        <taxon>Insecta</taxon>
        <taxon>Pterygota</taxon>
        <taxon>Neoptera</taxon>
        <taxon>Endopterygota</taxon>
        <taxon>Coleoptera</taxon>
        <taxon>Polyphaga</taxon>
        <taxon>Elateriformia</taxon>
        <taxon>Buprestoidea</taxon>
        <taxon>Buprestidae</taxon>
        <taxon>Agrilinae</taxon>
        <taxon>Agrilus</taxon>
    </lineage>
</organism>
<evidence type="ECO:0000313" key="4">
    <source>
        <dbReference type="RefSeq" id="XP_018333051.1"/>
    </source>
</evidence>
<proteinExistence type="predicted"/>
<accession>A0A1W4XJU8</accession>
<feature type="coiled-coil region" evidence="1">
    <location>
        <begin position="304"/>
        <end position="391"/>
    </location>
</feature>
<gene>
    <name evidence="4 5" type="primary">LOC108742362</name>
</gene>
<dbReference type="KEGG" id="apln:108742362"/>
<evidence type="ECO:0000256" key="1">
    <source>
        <dbReference type="SAM" id="Coils"/>
    </source>
</evidence>
<dbReference type="GeneID" id="108742362"/>
<feature type="coiled-coil region" evidence="1">
    <location>
        <begin position="99"/>
        <end position="140"/>
    </location>
</feature>
<dbReference type="Proteomes" id="UP000192223">
    <property type="component" value="Unplaced"/>
</dbReference>
<dbReference type="RefSeq" id="XP_018333051.1">
    <property type="nucleotide sequence ID" value="XM_018477549.1"/>
</dbReference>
<sequence>MEKIKEDLPNNQNYVFKKHTPSLCANSSLLEKHNEEILLNIQQEDNNSKSNEMNEYIPQCKFKYQSSIILNQFVDLQENEVINTQMKEAAIDTSLKNELLLLNNQLNVYEKEKLKLLQEKEQLEIDCQNEKILLKELENEMISTGQMIGALKEFFSVLECNYKNNSNDLSCLKNSEDTISDTHKQLYKVFNTKQTEILKSEEVIANIEDENDQLHLEIKNFRENVDILQNVYNSKEQIYLTMKEEYNQELSKRQELLNSYNTEEKVNEKLRDSLKSLCVEDLISERDKKQKEFEINLLANKQVVENISNNLRVSSEDKKNKEQEMKKILKEITENIGLIDEAENEVGQLQTKITGYERSIREIQDKNNKIVLDLQNEIEYTQSKLREANNAIEDEKKIQEAYSMDLASDQDKKQKLNGLMEKHFQLKDRLKITNNLNLNKIAELKKMQEQLRNKLTENNNLLLILQKENLEAEIAFNREKEQLEKEIDIMEQKNKKDKEEQENKLSVINNEISIFTRENERVEKERQKKLQLLMKQNPGILEKLKTDYAGNIKKNEKIQNEINRKKHQLTIIKSKNQTLSKEIQTMKGGTARNQVKKSTAVKEKERPNSGILKKPLQTSRSPYKKVTFSTTSHDVHNISRSKTQISEQNTTLPSQYEEFERLFDTLKDSDKE</sequence>
<evidence type="ECO:0000313" key="3">
    <source>
        <dbReference type="Proteomes" id="UP000192223"/>
    </source>
</evidence>
<feature type="coiled-coil region" evidence="1">
    <location>
        <begin position="441"/>
        <end position="575"/>
    </location>
</feature>
<feature type="region of interest" description="Disordered" evidence="2">
    <location>
        <begin position="604"/>
        <end position="624"/>
    </location>
</feature>
<name>A0A1W4XJU8_AGRPL</name>
<dbReference type="AlphaFoldDB" id="A0A1W4XJU8"/>
<evidence type="ECO:0000313" key="5">
    <source>
        <dbReference type="RefSeq" id="XP_018333052.1"/>
    </source>
</evidence>
<keyword evidence="1" id="KW-0175">Coiled coil</keyword>
<dbReference type="RefSeq" id="XP_018333052.1">
    <property type="nucleotide sequence ID" value="XM_018477550.2"/>
</dbReference>
<evidence type="ECO:0000256" key="2">
    <source>
        <dbReference type="SAM" id="MobiDB-lite"/>
    </source>
</evidence>
<reference evidence="4 5" key="1">
    <citation type="submission" date="2025-04" db="UniProtKB">
        <authorList>
            <consortium name="RefSeq"/>
        </authorList>
    </citation>
    <scope>IDENTIFICATION</scope>
    <source>
        <tissue evidence="4 5">Entire body</tissue>
    </source>
</reference>